<sequence>MRYEMAVLAALVQEDSPNTQAIVNATGISERKVQDVLNMLQSTMDIGITRAKNGKRQALHISSWGVFGDGARLIEKLKNTDLLIFKQHRKITTKALPNKTRSSRMVTLEEKRDYYNQVKLKNYRDSMRLEGFNVEDTPLPADKQEREALRKNLIAMYKASGYV</sequence>
<evidence type="ECO:0000313" key="4">
    <source>
        <dbReference type="Proteomes" id="UP001165569"/>
    </source>
</evidence>
<dbReference type="Proteomes" id="UP001165569">
    <property type="component" value="Unassembled WGS sequence"/>
</dbReference>
<comment type="caution">
    <text evidence="1">The sequence shown here is derived from an EMBL/GenBank/DDBJ whole genome shotgun (WGS) entry which is preliminary data.</text>
</comment>
<dbReference type="AlphaFoldDB" id="A0AA41Y014"/>
<dbReference type="Proteomes" id="UP001165568">
    <property type="component" value="Unassembled WGS sequence"/>
</dbReference>
<gene>
    <name evidence="1" type="ORF">NC803_16680</name>
    <name evidence="2" type="ORF">NC856_16650</name>
</gene>
<keyword evidence="3" id="KW-1185">Reference proteome</keyword>
<evidence type="ECO:0000313" key="3">
    <source>
        <dbReference type="Proteomes" id="UP001165568"/>
    </source>
</evidence>
<reference evidence="1" key="1">
    <citation type="submission" date="2022-04" db="EMBL/GenBank/DDBJ databases">
        <title>Brenneria sp. isolated from walnut trees in Serbia.</title>
        <authorList>
            <person name="Gasic K."/>
            <person name="Zlatkovic N."/>
            <person name="Kuzmanovic N."/>
        </authorList>
    </citation>
    <scope>NUCLEOTIDE SEQUENCE</scope>
    <source>
        <strain evidence="2">KBI 423</strain>
        <strain evidence="1">KBI 447</strain>
    </source>
</reference>
<proteinExistence type="predicted"/>
<dbReference type="Gene3D" id="1.10.10.10">
    <property type="entry name" value="Winged helix-like DNA-binding domain superfamily/Winged helix DNA-binding domain"/>
    <property type="match status" value="1"/>
</dbReference>
<dbReference type="InterPro" id="IPR036388">
    <property type="entry name" value="WH-like_DNA-bd_sf"/>
</dbReference>
<dbReference type="EMBL" id="JAMPJU010000019">
    <property type="protein sequence ID" value="MCV9883888.1"/>
    <property type="molecule type" value="Genomic_DNA"/>
</dbReference>
<protein>
    <submittedName>
        <fullName evidence="1">YhfG family protein</fullName>
    </submittedName>
</protein>
<accession>A0AA41Y014</accession>
<evidence type="ECO:0000313" key="2">
    <source>
        <dbReference type="EMBL" id="MCV9883888.1"/>
    </source>
</evidence>
<dbReference type="EMBL" id="JAMPJT010000018">
    <property type="protein sequence ID" value="MCV9880470.1"/>
    <property type="molecule type" value="Genomic_DNA"/>
</dbReference>
<dbReference type="RefSeq" id="WP_264091578.1">
    <property type="nucleotide sequence ID" value="NZ_JAMPJT010000018.1"/>
</dbReference>
<organism evidence="1 4">
    <name type="scientific">Brenneria izbisi</name>
    <dbReference type="NCBI Taxonomy" id="2939450"/>
    <lineage>
        <taxon>Bacteria</taxon>
        <taxon>Pseudomonadati</taxon>
        <taxon>Pseudomonadota</taxon>
        <taxon>Gammaproteobacteria</taxon>
        <taxon>Enterobacterales</taxon>
        <taxon>Pectobacteriaceae</taxon>
        <taxon>Brenneria</taxon>
    </lineage>
</organism>
<name>A0AA41Y014_9GAMM</name>
<dbReference type="Pfam" id="PF10832">
    <property type="entry name" value="YhfG"/>
    <property type="match status" value="1"/>
</dbReference>
<dbReference type="InterPro" id="IPR022541">
    <property type="entry name" value="YhfG"/>
</dbReference>
<evidence type="ECO:0000313" key="1">
    <source>
        <dbReference type="EMBL" id="MCV9880470.1"/>
    </source>
</evidence>